<evidence type="ECO:0000256" key="2">
    <source>
        <dbReference type="ARBA" id="ARBA00004870"/>
    </source>
</evidence>
<dbReference type="EC" id="2.7.1.130" evidence="3 13"/>
<dbReference type="GO" id="GO:0005524">
    <property type="term" value="F:ATP binding"/>
    <property type="evidence" value="ECO:0007669"/>
    <property type="project" value="UniProtKB-UniRule"/>
</dbReference>
<keyword evidence="11 13" id="KW-0443">Lipid metabolism</keyword>
<comment type="pathway">
    <text evidence="2 13">Glycolipid biosynthesis; lipid IV(A) biosynthesis; lipid IV(A) from (3R)-3-hydroxytetradecanoyl-[acyl-carrier-protein] and UDP-N-acetyl-alpha-D-glucosamine: step 6/6.</text>
</comment>
<dbReference type="InterPro" id="IPR003758">
    <property type="entry name" value="LpxK"/>
</dbReference>
<proteinExistence type="inferred from homology"/>
<dbReference type="GO" id="GO:0009244">
    <property type="term" value="P:lipopolysaccharide core region biosynthetic process"/>
    <property type="evidence" value="ECO:0007669"/>
    <property type="project" value="TreeGrafter"/>
</dbReference>
<dbReference type="GO" id="GO:0005886">
    <property type="term" value="C:plasma membrane"/>
    <property type="evidence" value="ECO:0007669"/>
    <property type="project" value="TreeGrafter"/>
</dbReference>
<evidence type="ECO:0000256" key="7">
    <source>
        <dbReference type="ARBA" id="ARBA00022679"/>
    </source>
</evidence>
<accession>A0A839SYS0</accession>
<evidence type="ECO:0000256" key="13">
    <source>
        <dbReference type="HAMAP-Rule" id="MF_00409"/>
    </source>
</evidence>
<evidence type="ECO:0000256" key="3">
    <source>
        <dbReference type="ARBA" id="ARBA00012071"/>
    </source>
</evidence>
<dbReference type="Proteomes" id="UP000581135">
    <property type="component" value="Unassembled WGS sequence"/>
</dbReference>
<keyword evidence="6 13" id="KW-0441">Lipid A biosynthesis</keyword>
<keyword evidence="7 13" id="KW-0808">Transferase</keyword>
<evidence type="ECO:0000256" key="4">
    <source>
        <dbReference type="ARBA" id="ARBA00016436"/>
    </source>
</evidence>
<dbReference type="PANTHER" id="PTHR42724">
    <property type="entry name" value="TETRAACYLDISACCHARIDE 4'-KINASE"/>
    <property type="match status" value="1"/>
</dbReference>
<organism evidence="14 15">
    <name type="scientific">Limibacillus halophilus</name>
    <dbReference type="NCBI Taxonomy" id="1579333"/>
    <lineage>
        <taxon>Bacteria</taxon>
        <taxon>Pseudomonadati</taxon>
        <taxon>Pseudomonadota</taxon>
        <taxon>Alphaproteobacteria</taxon>
        <taxon>Rhodospirillales</taxon>
        <taxon>Rhodovibrionaceae</taxon>
        <taxon>Limibacillus</taxon>
    </lineage>
</organism>
<dbReference type="NCBIfam" id="TIGR00682">
    <property type="entry name" value="lpxK"/>
    <property type="match status" value="1"/>
</dbReference>
<dbReference type="AlphaFoldDB" id="A0A839SYS0"/>
<dbReference type="PANTHER" id="PTHR42724:SF1">
    <property type="entry name" value="TETRAACYLDISACCHARIDE 4'-KINASE, MITOCHONDRIAL-RELATED"/>
    <property type="match status" value="1"/>
</dbReference>
<dbReference type="UniPathway" id="UPA00359">
    <property type="reaction ID" value="UER00482"/>
</dbReference>
<comment type="catalytic activity">
    <reaction evidence="13">
        <text>a lipid A disaccharide + ATP = a lipid IVA + ADP + H(+)</text>
        <dbReference type="Rhea" id="RHEA:67840"/>
        <dbReference type="ChEBI" id="CHEBI:15378"/>
        <dbReference type="ChEBI" id="CHEBI:30616"/>
        <dbReference type="ChEBI" id="CHEBI:176343"/>
        <dbReference type="ChEBI" id="CHEBI:176425"/>
        <dbReference type="ChEBI" id="CHEBI:456216"/>
        <dbReference type="EC" id="2.7.1.130"/>
    </reaction>
</comment>
<keyword evidence="9 13" id="KW-0418">Kinase</keyword>
<evidence type="ECO:0000256" key="8">
    <source>
        <dbReference type="ARBA" id="ARBA00022741"/>
    </source>
</evidence>
<dbReference type="InterPro" id="IPR027417">
    <property type="entry name" value="P-loop_NTPase"/>
</dbReference>
<evidence type="ECO:0000256" key="10">
    <source>
        <dbReference type="ARBA" id="ARBA00022840"/>
    </source>
</evidence>
<comment type="function">
    <text evidence="1 13">Transfers the gamma-phosphate of ATP to the 4'-position of a tetraacyldisaccharide 1-phosphate intermediate (termed DS-1-P) to form tetraacyldisaccharide 1,4'-bis-phosphate (lipid IVA).</text>
</comment>
<reference evidence="14 15" key="1">
    <citation type="submission" date="2020-08" db="EMBL/GenBank/DDBJ databases">
        <title>Genomic Encyclopedia of Type Strains, Phase III (KMG-III): the genomes of soil and plant-associated and newly described type strains.</title>
        <authorList>
            <person name="Whitman W."/>
        </authorList>
    </citation>
    <scope>NUCLEOTIDE SEQUENCE [LARGE SCALE GENOMIC DNA]</scope>
    <source>
        <strain evidence="14 15">CECT 8803</strain>
    </source>
</reference>
<keyword evidence="5 13" id="KW-0444">Lipid biosynthesis</keyword>
<evidence type="ECO:0000256" key="11">
    <source>
        <dbReference type="ARBA" id="ARBA00023098"/>
    </source>
</evidence>
<evidence type="ECO:0000256" key="12">
    <source>
        <dbReference type="ARBA" id="ARBA00029757"/>
    </source>
</evidence>
<evidence type="ECO:0000256" key="1">
    <source>
        <dbReference type="ARBA" id="ARBA00002274"/>
    </source>
</evidence>
<evidence type="ECO:0000313" key="14">
    <source>
        <dbReference type="EMBL" id="MBB3066726.1"/>
    </source>
</evidence>
<dbReference type="SUPFAM" id="SSF52540">
    <property type="entry name" value="P-loop containing nucleoside triphosphate hydrolases"/>
    <property type="match status" value="1"/>
</dbReference>
<sequence length="326" mass="34845">MSLRAPRFWQSRGAISSALLPVAWAYGAIATSRWRRTEPIDCGLPVICIGNLEVGGAGKTPLAIDLLVRLQARGLKPFALTRGYGGKRSGPLLVDPARHDWRQVGDEARLLASHAPTIVSGDRVAGALLARQQEADIIVMDDGFQNPGLKKTASLLVIDADYGLGNGRLFPAGPLREAPGAALARCDAVILVGDSGGLPDELSGTSLPLFKAAIRTLNKPLDLKGLRVIAFAGIGRPKKFFDGLRRIGAELVSAVAFPDHHPYRAADLALILSKAADLDALAVTTEKDRQRLDPELAERVLAVPAAFIWQQEAEIDALLDRILDGQ</sequence>
<keyword evidence="8 13" id="KW-0547">Nucleotide-binding</keyword>
<keyword evidence="15" id="KW-1185">Reference proteome</keyword>
<evidence type="ECO:0000313" key="15">
    <source>
        <dbReference type="Proteomes" id="UP000581135"/>
    </source>
</evidence>
<evidence type="ECO:0000256" key="9">
    <source>
        <dbReference type="ARBA" id="ARBA00022777"/>
    </source>
</evidence>
<dbReference type="EMBL" id="JACHXA010000010">
    <property type="protein sequence ID" value="MBB3066726.1"/>
    <property type="molecule type" value="Genomic_DNA"/>
</dbReference>
<dbReference type="HAMAP" id="MF_00409">
    <property type="entry name" value="LpxK"/>
    <property type="match status" value="1"/>
</dbReference>
<dbReference type="GO" id="GO:0009029">
    <property type="term" value="F:lipid-A 4'-kinase activity"/>
    <property type="evidence" value="ECO:0007669"/>
    <property type="project" value="UniProtKB-UniRule"/>
</dbReference>
<dbReference type="RefSeq" id="WP_183417553.1">
    <property type="nucleotide sequence ID" value="NZ_JACHXA010000010.1"/>
</dbReference>
<comment type="caution">
    <text evidence="14">The sequence shown here is derived from an EMBL/GenBank/DDBJ whole genome shotgun (WGS) entry which is preliminary data.</text>
</comment>
<dbReference type="Pfam" id="PF02606">
    <property type="entry name" value="LpxK"/>
    <property type="match status" value="1"/>
</dbReference>
<name>A0A839SYS0_9PROT</name>
<protein>
    <recommendedName>
        <fullName evidence="4 13">Tetraacyldisaccharide 4'-kinase</fullName>
        <ecNumber evidence="3 13">2.7.1.130</ecNumber>
    </recommendedName>
    <alternativeName>
        <fullName evidence="12 13">Lipid A 4'-kinase</fullName>
    </alternativeName>
</protein>
<feature type="binding site" evidence="13">
    <location>
        <begin position="53"/>
        <end position="60"/>
    </location>
    <ligand>
        <name>ATP</name>
        <dbReference type="ChEBI" id="CHEBI:30616"/>
    </ligand>
</feature>
<keyword evidence="10 13" id="KW-0067">ATP-binding</keyword>
<dbReference type="GO" id="GO:0009245">
    <property type="term" value="P:lipid A biosynthetic process"/>
    <property type="evidence" value="ECO:0007669"/>
    <property type="project" value="UniProtKB-UniRule"/>
</dbReference>
<comment type="similarity">
    <text evidence="13">Belongs to the LpxK family.</text>
</comment>
<evidence type="ECO:0000256" key="5">
    <source>
        <dbReference type="ARBA" id="ARBA00022516"/>
    </source>
</evidence>
<evidence type="ECO:0000256" key="6">
    <source>
        <dbReference type="ARBA" id="ARBA00022556"/>
    </source>
</evidence>
<gene>
    <name evidence="13" type="primary">lpxK</name>
    <name evidence="14" type="ORF">FHR98_003036</name>
</gene>